<evidence type="ECO:0000313" key="2">
    <source>
        <dbReference type="EMBL" id="CAE0121702.1"/>
    </source>
</evidence>
<feature type="region of interest" description="Disordered" evidence="1">
    <location>
        <begin position="71"/>
        <end position="179"/>
    </location>
</feature>
<evidence type="ECO:0000256" key="1">
    <source>
        <dbReference type="SAM" id="MobiDB-lite"/>
    </source>
</evidence>
<feature type="compositionally biased region" description="Low complexity" evidence="1">
    <location>
        <begin position="155"/>
        <end position="173"/>
    </location>
</feature>
<reference evidence="2" key="1">
    <citation type="submission" date="2021-01" db="EMBL/GenBank/DDBJ databases">
        <authorList>
            <person name="Corre E."/>
            <person name="Pelletier E."/>
            <person name="Niang G."/>
            <person name="Scheremetjew M."/>
            <person name="Finn R."/>
            <person name="Kale V."/>
            <person name="Holt S."/>
            <person name="Cochrane G."/>
            <person name="Meng A."/>
            <person name="Brown T."/>
            <person name="Cohen L."/>
        </authorList>
    </citation>
    <scope>NUCLEOTIDE SEQUENCE</scope>
    <source>
        <strain evidence="2">CCMP281</strain>
    </source>
</reference>
<dbReference type="AlphaFoldDB" id="A0A7S3F3Y4"/>
<dbReference type="EMBL" id="HBHX01040382">
    <property type="protein sequence ID" value="CAE0121702.1"/>
    <property type="molecule type" value="Transcribed_RNA"/>
</dbReference>
<accession>A0A7S3F3Y4</accession>
<feature type="compositionally biased region" description="Low complexity" evidence="1">
    <location>
        <begin position="93"/>
        <end position="124"/>
    </location>
</feature>
<sequence length="264" mass="27582">MTSWWTSLLVEDVGKMNPNANPFQFNPASAAFVPGGAPRPGQGGMPPPGAYGMPQPGAYGYPAQGQMGGYGQPHGQGMPPRPQGPGGFSFNLPPGTQMGYGQQGQMTPQQVQQMQQMQMQQQQPAAIIAQRAAPSPGRMGCQPSCGTEQSPRYVASANNTPATSSSANSAAASGPPPRKPVKMTELLASFAAQLGQQGQTAKCETVVDVGRGYRMGNINYQQAMQRLTDVVGRPSLVAEVCRLSKLAGAEPVAFSSGGTREGWV</sequence>
<gene>
    <name evidence="2" type="ORF">HERI1096_LOCUS22403</name>
</gene>
<protein>
    <submittedName>
        <fullName evidence="2">Uncharacterized protein</fullName>
    </submittedName>
</protein>
<proteinExistence type="predicted"/>
<organism evidence="2">
    <name type="scientific">Haptolina ericina</name>
    <dbReference type="NCBI Taxonomy" id="156174"/>
    <lineage>
        <taxon>Eukaryota</taxon>
        <taxon>Haptista</taxon>
        <taxon>Haptophyta</taxon>
        <taxon>Prymnesiophyceae</taxon>
        <taxon>Prymnesiales</taxon>
        <taxon>Prymnesiaceae</taxon>
        <taxon>Haptolina</taxon>
    </lineage>
</organism>
<name>A0A7S3F3Y4_9EUKA</name>